<keyword evidence="3" id="KW-0732">Signal</keyword>
<evidence type="ECO:0000256" key="3">
    <source>
        <dbReference type="SAM" id="SignalP"/>
    </source>
</evidence>
<keyword evidence="5" id="KW-1185">Reference proteome</keyword>
<keyword evidence="2" id="KW-0813">Transport</keyword>
<dbReference type="InterPro" id="IPR050490">
    <property type="entry name" value="Bact_solute-bd_prot1"/>
</dbReference>
<feature type="signal peptide" evidence="3">
    <location>
        <begin position="1"/>
        <end position="25"/>
    </location>
</feature>
<dbReference type="InterPro" id="IPR006059">
    <property type="entry name" value="SBP"/>
</dbReference>
<dbReference type="STRING" id="218140.BPSY_1252"/>
<dbReference type="Pfam" id="PF01547">
    <property type="entry name" value="SBP_bac_1"/>
    <property type="match status" value="1"/>
</dbReference>
<dbReference type="eggNOG" id="COG1653">
    <property type="taxonomic scope" value="Bacteria"/>
</dbReference>
<gene>
    <name evidence="4" type="ORF">BPSY_1252</name>
</gene>
<dbReference type="OrthoDB" id="358201at2"/>
<dbReference type="AlphaFoldDB" id="A0A087CGK1"/>
<sequence>MKTLRTITVAAVSALALIVSGCGTGASVQDANNINPTGDIKAREISWLLSRPADGGVITAMNKIAKEYAKKHPGFSLNLITTPDRPSYIQKLETLAAAKKLPELFDIDATPFAQKLAASGNMINIEKLLKDMNLYDEYRTSALDYQRFDDGSLYMVPFESQVEVFFYNKALFKQAGVEVPATLDDFPKVCKALRAKGITPIALDGQDMWPLERYMAYYPFRASGGDYIKQLKRGKAKLSDEVGRQAVEWMASLGEAGCFQEGFSSTGYSDAQALFTTGKAAIYNDGSWDASALATDSLNSEVRDDVDYFHLPVIENSATAQNEYVAPSGIGMAVNSQSFDPLVRDFLEFALKRYPEVYGSSGQISPTTNVEPTIPDNATPLYKRLFEDADNVGQTTAMPWDTQLDSTSNTRLQQELPLLVQGDVSVDEFISTMDKVIAENGPKAFAED</sequence>
<dbReference type="RefSeq" id="WP_033496703.1">
    <property type="nucleotide sequence ID" value="NZ_JGZI01000009.1"/>
</dbReference>
<dbReference type="Gene3D" id="3.40.190.10">
    <property type="entry name" value="Periplasmic binding protein-like II"/>
    <property type="match status" value="2"/>
</dbReference>
<evidence type="ECO:0000313" key="4">
    <source>
        <dbReference type="EMBL" id="KFI82401.1"/>
    </source>
</evidence>
<comment type="caution">
    <text evidence="4">The sequence shown here is derived from an EMBL/GenBank/DDBJ whole genome shotgun (WGS) entry which is preliminary data.</text>
</comment>
<dbReference type="PANTHER" id="PTHR43649:SF29">
    <property type="entry name" value="OSMOPROTECTIVE COMPOUNDS-BINDING PROTEIN GGTB"/>
    <property type="match status" value="1"/>
</dbReference>
<dbReference type="GeneID" id="98300458"/>
<evidence type="ECO:0000313" key="5">
    <source>
        <dbReference type="Proteomes" id="UP000029050"/>
    </source>
</evidence>
<feature type="chain" id="PRO_5039408407" evidence="3">
    <location>
        <begin position="26"/>
        <end position="448"/>
    </location>
</feature>
<dbReference type="PROSITE" id="PS51257">
    <property type="entry name" value="PROKAR_LIPOPROTEIN"/>
    <property type="match status" value="1"/>
</dbReference>
<protein>
    <submittedName>
        <fullName evidence="4">Extracellular sugar-binding protein</fullName>
    </submittedName>
</protein>
<reference evidence="4 5" key="1">
    <citation type="submission" date="2014-03" db="EMBL/GenBank/DDBJ databases">
        <title>Genomics of Bifidobacteria.</title>
        <authorList>
            <person name="Ventura M."/>
            <person name="Milani C."/>
            <person name="Lugli G.A."/>
        </authorList>
    </citation>
    <scope>NUCLEOTIDE SEQUENCE [LARGE SCALE GENOMIC DNA]</scope>
    <source>
        <strain evidence="4 5">LMG 21775</strain>
    </source>
</reference>
<comment type="similarity">
    <text evidence="1">Belongs to the bacterial solute-binding protein 1 family.</text>
</comment>
<dbReference type="Proteomes" id="UP000029050">
    <property type="component" value="Unassembled WGS sequence"/>
</dbReference>
<organism evidence="4 5">
    <name type="scientific">Bifidobacterium psychraerophilum</name>
    <dbReference type="NCBI Taxonomy" id="218140"/>
    <lineage>
        <taxon>Bacteria</taxon>
        <taxon>Bacillati</taxon>
        <taxon>Actinomycetota</taxon>
        <taxon>Actinomycetes</taxon>
        <taxon>Bifidobacteriales</taxon>
        <taxon>Bifidobacteriaceae</taxon>
        <taxon>Bifidobacterium</taxon>
    </lineage>
</organism>
<dbReference type="EMBL" id="JGZI01000009">
    <property type="protein sequence ID" value="KFI82401.1"/>
    <property type="molecule type" value="Genomic_DNA"/>
</dbReference>
<evidence type="ECO:0000256" key="2">
    <source>
        <dbReference type="ARBA" id="ARBA00022448"/>
    </source>
</evidence>
<proteinExistence type="inferred from homology"/>
<dbReference type="SUPFAM" id="SSF53850">
    <property type="entry name" value="Periplasmic binding protein-like II"/>
    <property type="match status" value="1"/>
</dbReference>
<name>A0A087CGK1_9BIFI</name>
<accession>A0A087CGK1</accession>
<evidence type="ECO:0000256" key="1">
    <source>
        <dbReference type="ARBA" id="ARBA00008520"/>
    </source>
</evidence>
<dbReference type="PANTHER" id="PTHR43649">
    <property type="entry name" value="ARABINOSE-BINDING PROTEIN-RELATED"/>
    <property type="match status" value="1"/>
</dbReference>